<dbReference type="PANTHER" id="PTHR33620:SF1">
    <property type="entry name" value="UREASE ACCESSORY PROTEIN F"/>
    <property type="match status" value="1"/>
</dbReference>
<comment type="subcellular location">
    <subcellularLocation>
        <location evidence="3">Cytoplasm</location>
    </subcellularLocation>
</comment>
<protein>
    <recommendedName>
        <fullName evidence="3">Urease accessory protein UreF</fullName>
    </recommendedName>
</protein>
<organism evidence="4 5">
    <name type="scientific">Candidatus Blautia faecavium</name>
    <dbReference type="NCBI Taxonomy" id="2838487"/>
    <lineage>
        <taxon>Bacteria</taxon>
        <taxon>Bacillati</taxon>
        <taxon>Bacillota</taxon>
        <taxon>Clostridia</taxon>
        <taxon>Lachnospirales</taxon>
        <taxon>Lachnospiraceae</taxon>
        <taxon>Blautia</taxon>
    </lineage>
</organism>
<comment type="similarity">
    <text evidence="3">Belongs to the UreF family.</text>
</comment>
<reference evidence="4" key="1">
    <citation type="journal article" date="2021" name="PeerJ">
        <title>Extensive microbial diversity within the chicken gut microbiome revealed by metagenomics and culture.</title>
        <authorList>
            <person name="Gilroy R."/>
            <person name="Ravi A."/>
            <person name="Getino M."/>
            <person name="Pursley I."/>
            <person name="Horton D.L."/>
            <person name="Alikhan N.F."/>
            <person name="Baker D."/>
            <person name="Gharbi K."/>
            <person name="Hall N."/>
            <person name="Watson M."/>
            <person name="Adriaenssens E.M."/>
            <person name="Foster-Nyarko E."/>
            <person name="Jarju S."/>
            <person name="Secka A."/>
            <person name="Antonio M."/>
            <person name="Oren A."/>
            <person name="Chaudhuri R.R."/>
            <person name="La Ragione R."/>
            <person name="Hildebrand F."/>
            <person name="Pallen M.J."/>
        </authorList>
    </citation>
    <scope>NUCLEOTIDE SEQUENCE</scope>
    <source>
        <strain evidence="4">ChiSjej1B19-5720</strain>
    </source>
</reference>
<evidence type="ECO:0000256" key="1">
    <source>
        <dbReference type="ARBA" id="ARBA00022988"/>
    </source>
</evidence>
<dbReference type="Proteomes" id="UP000823842">
    <property type="component" value="Unassembled WGS sequence"/>
</dbReference>
<gene>
    <name evidence="3" type="primary">ureF</name>
    <name evidence="4" type="ORF">IAA06_07680</name>
</gene>
<dbReference type="Gene3D" id="1.10.4190.10">
    <property type="entry name" value="Urease accessory protein UreF"/>
    <property type="match status" value="1"/>
</dbReference>
<comment type="caution">
    <text evidence="4">The sequence shown here is derived from an EMBL/GenBank/DDBJ whole genome shotgun (WGS) entry which is preliminary data.</text>
</comment>
<keyword evidence="3" id="KW-0963">Cytoplasm</keyword>
<sequence length="231" mass="26365">MQNLENQFLLLQLNDSLFPIGGYSHSYGLETYIQKGLVHDYDTAREYLHNRLRYNFLYTDLMAGRLSYEAASSQDLSSLDALEEILEASRIPKEIREASKKLGSRFIKTLLHMHAPYLDGFFSSYIKLRQGKTSSHPCAYGVFCACAGIPLMDTLSAFLYSQASASVTNCVKTIPLSQSDGQRLLRDMYPLFQEILKETISCSKEMFCVSAPAFDLRCMEHEYLYSRLYMS</sequence>
<dbReference type="AlphaFoldDB" id="A0A9D2LS83"/>
<evidence type="ECO:0000256" key="2">
    <source>
        <dbReference type="ARBA" id="ARBA00023186"/>
    </source>
</evidence>
<comment type="subunit">
    <text evidence="3">UreD, UreF and UreG form a complex that acts as a GTP-hydrolysis-dependent molecular chaperone, activating the urease apoprotein by helping to assemble the nickel containing metallocenter of UreC. The UreE protein probably delivers the nickel.</text>
</comment>
<evidence type="ECO:0000313" key="5">
    <source>
        <dbReference type="Proteomes" id="UP000823842"/>
    </source>
</evidence>
<proteinExistence type="inferred from homology"/>
<dbReference type="HAMAP" id="MF_01385">
    <property type="entry name" value="UreF"/>
    <property type="match status" value="1"/>
</dbReference>
<dbReference type="GO" id="GO:0016151">
    <property type="term" value="F:nickel cation binding"/>
    <property type="evidence" value="ECO:0007669"/>
    <property type="project" value="UniProtKB-UniRule"/>
</dbReference>
<dbReference type="Pfam" id="PF01730">
    <property type="entry name" value="UreF"/>
    <property type="match status" value="1"/>
</dbReference>
<reference evidence="4" key="2">
    <citation type="submission" date="2021-04" db="EMBL/GenBank/DDBJ databases">
        <authorList>
            <person name="Gilroy R."/>
        </authorList>
    </citation>
    <scope>NUCLEOTIDE SEQUENCE</scope>
    <source>
        <strain evidence="4">ChiSjej1B19-5720</strain>
    </source>
</reference>
<keyword evidence="2 3" id="KW-0143">Chaperone</keyword>
<dbReference type="PANTHER" id="PTHR33620">
    <property type="entry name" value="UREASE ACCESSORY PROTEIN F"/>
    <property type="match status" value="1"/>
</dbReference>
<dbReference type="GO" id="GO:0005737">
    <property type="term" value="C:cytoplasm"/>
    <property type="evidence" value="ECO:0007669"/>
    <property type="project" value="UniProtKB-SubCell"/>
</dbReference>
<name>A0A9D2LS83_9FIRM</name>
<comment type="function">
    <text evidence="3">Required for maturation of urease via the functional incorporation of the urease nickel metallocenter.</text>
</comment>
<accession>A0A9D2LS83</accession>
<evidence type="ECO:0000313" key="4">
    <source>
        <dbReference type="EMBL" id="HJB28660.1"/>
    </source>
</evidence>
<dbReference type="EMBL" id="DWYZ01000146">
    <property type="protein sequence ID" value="HJB28660.1"/>
    <property type="molecule type" value="Genomic_DNA"/>
</dbReference>
<dbReference type="InterPro" id="IPR002639">
    <property type="entry name" value="UreF"/>
</dbReference>
<keyword evidence="1 3" id="KW-0996">Nickel insertion</keyword>
<dbReference type="PIRSF" id="PIRSF009467">
    <property type="entry name" value="Ureas_acces_UreF"/>
    <property type="match status" value="1"/>
</dbReference>
<evidence type="ECO:0000256" key="3">
    <source>
        <dbReference type="HAMAP-Rule" id="MF_01385"/>
    </source>
</evidence>
<dbReference type="InterPro" id="IPR038277">
    <property type="entry name" value="UreF_sf"/>
</dbReference>